<dbReference type="HOGENOM" id="CLU_2493710_0_0_10"/>
<dbReference type="STRING" id="945713.IALB_1214"/>
<name>I0AIW8_IGNAJ</name>
<feature type="compositionally biased region" description="Polar residues" evidence="1">
    <location>
        <begin position="1"/>
        <end position="13"/>
    </location>
</feature>
<dbReference type="KEGG" id="ial:IALB_1214"/>
<reference evidence="2 3" key="1">
    <citation type="journal article" date="2012" name="Front. Microbiol.">
        <title>Complete genome of Ignavibacterium album, a metabolically versatile, flagellated, facultative anaerobe from the phylum Chlorobi.</title>
        <authorList>
            <person name="Liu Z."/>
            <person name="Frigaard N.-U."/>
            <person name="Vogl K."/>
            <person name="Iino T."/>
            <person name="Ohkuma M."/>
            <person name="Overmann J."/>
            <person name="Bryant D.A."/>
        </authorList>
    </citation>
    <scope>NUCLEOTIDE SEQUENCE [LARGE SCALE GENOMIC DNA]</scope>
    <source>
        <strain evidence="3">DSM 19864 / JCM 16511 / NBRC 101810 / Mat9-16</strain>
    </source>
</reference>
<proteinExistence type="predicted"/>
<evidence type="ECO:0000313" key="3">
    <source>
        <dbReference type="Proteomes" id="UP000007394"/>
    </source>
</evidence>
<feature type="region of interest" description="Disordered" evidence="1">
    <location>
        <begin position="1"/>
        <end position="36"/>
    </location>
</feature>
<keyword evidence="3" id="KW-1185">Reference proteome</keyword>
<sequence>MLNEATQNASPRSQFHYGSIKTGKIPHQTTTDQGLNSTMVRLKPEGVGAIMMHLPGSQFHYGSIKTDLIRNFGNNFQEVSIPLWFD</sequence>
<dbReference type="AlphaFoldDB" id="I0AIW8"/>
<evidence type="ECO:0000256" key="1">
    <source>
        <dbReference type="SAM" id="MobiDB-lite"/>
    </source>
</evidence>
<protein>
    <submittedName>
        <fullName evidence="2">Uncharacterized protein</fullName>
    </submittedName>
</protein>
<feature type="compositionally biased region" description="Polar residues" evidence="1">
    <location>
        <begin position="27"/>
        <end position="36"/>
    </location>
</feature>
<dbReference type="EMBL" id="CP003418">
    <property type="protein sequence ID" value="AFH48925.1"/>
    <property type="molecule type" value="Genomic_DNA"/>
</dbReference>
<dbReference type="Proteomes" id="UP000007394">
    <property type="component" value="Chromosome"/>
</dbReference>
<organism evidence="2 3">
    <name type="scientific">Ignavibacterium album (strain DSM 19864 / JCM 16511 / NBRC 101810 / Mat9-16)</name>
    <dbReference type="NCBI Taxonomy" id="945713"/>
    <lineage>
        <taxon>Bacteria</taxon>
        <taxon>Pseudomonadati</taxon>
        <taxon>Ignavibacteriota</taxon>
        <taxon>Ignavibacteria</taxon>
        <taxon>Ignavibacteriales</taxon>
        <taxon>Ignavibacteriaceae</taxon>
        <taxon>Ignavibacterium</taxon>
    </lineage>
</organism>
<accession>I0AIW8</accession>
<gene>
    <name evidence="2" type="ordered locus">IALB_1214</name>
</gene>
<evidence type="ECO:0000313" key="2">
    <source>
        <dbReference type="EMBL" id="AFH48925.1"/>
    </source>
</evidence>